<protein>
    <submittedName>
        <fullName evidence="12">Mitochondrial carrier domain-containing protein</fullName>
    </submittedName>
</protein>
<feature type="transmembrane region" description="Helical" evidence="11">
    <location>
        <begin position="122"/>
        <end position="142"/>
    </location>
</feature>
<comment type="similarity">
    <text evidence="2 10">Belongs to the mitochondrial carrier (TC 2.A.29) family.</text>
</comment>
<dbReference type="EMBL" id="JAUEPU010000010">
    <property type="protein sequence ID" value="KAK0499006.1"/>
    <property type="molecule type" value="Genomic_DNA"/>
</dbReference>
<dbReference type="SUPFAM" id="SSF103506">
    <property type="entry name" value="Mitochondrial carrier"/>
    <property type="match status" value="1"/>
</dbReference>
<dbReference type="Proteomes" id="UP001175228">
    <property type="component" value="Unassembled WGS sequence"/>
</dbReference>
<evidence type="ECO:0000256" key="11">
    <source>
        <dbReference type="SAM" id="Phobius"/>
    </source>
</evidence>
<feature type="transmembrane region" description="Helical" evidence="11">
    <location>
        <begin position="163"/>
        <end position="192"/>
    </location>
</feature>
<dbReference type="InterPro" id="IPR023395">
    <property type="entry name" value="MCP_dom_sf"/>
</dbReference>
<evidence type="ECO:0000256" key="3">
    <source>
        <dbReference type="ARBA" id="ARBA00022448"/>
    </source>
</evidence>
<evidence type="ECO:0000256" key="4">
    <source>
        <dbReference type="ARBA" id="ARBA00022692"/>
    </source>
</evidence>
<gene>
    <name evidence="12" type="ORF">EDD18DRAFT_1070737</name>
</gene>
<dbReference type="Pfam" id="PF00153">
    <property type="entry name" value="Mito_carr"/>
    <property type="match status" value="1"/>
</dbReference>
<feature type="repeat" description="Solcar" evidence="9">
    <location>
        <begin position="207"/>
        <end position="304"/>
    </location>
</feature>
<accession>A0AA39QAL6</accession>
<keyword evidence="7" id="KW-0496">Mitochondrion</keyword>
<evidence type="ECO:0000313" key="13">
    <source>
        <dbReference type="Proteomes" id="UP001175228"/>
    </source>
</evidence>
<keyword evidence="13" id="KW-1185">Reference proteome</keyword>
<keyword evidence="5" id="KW-0677">Repeat</keyword>
<sequence length="304" mass="33808">MSIALAVLQLSPSLAFSLAITIPFISTLVRFRANYTPKSRVALDEENAVPTVWFDYYAGFFSYTYLAMARRVYRIEGLKGFFKGYGTLFLSFLCIYIGVASFTDYQPSVLRGVSRIPGIGVVKTAVSILLSILLSVLYRIIIQRSIITPYELSILRPLQSWNALLLPTLFPSGLLTATAILTVASTVVFGPIKRLLLAWADQLANPINDLPLALYYILAIVFTIVVLAPLDMIATRLAVQGTSAIGEAEESSLAEETVVNLRDEQVEIAYTGMINCAARIWDEEGWPVLYRGWWFTLLTVTCFF</sequence>
<feature type="transmembrane region" description="Helical" evidence="11">
    <location>
        <begin position="212"/>
        <end position="230"/>
    </location>
</feature>
<dbReference type="PROSITE" id="PS50920">
    <property type="entry name" value="SOLCAR"/>
    <property type="match status" value="1"/>
</dbReference>
<comment type="caution">
    <text evidence="12">The sequence shown here is derived from an EMBL/GenBank/DDBJ whole genome shotgun (WGS) entry which is preliminary data.</text>
</comment>
<dbReference type="GO" id="GO:0022857">
    <property type="term" value="F:transmembrane transporter activity"/>
    <property type="evidence" value="ECO:0007669"/>
    <property type="project" value="TreeGrafter"/>
</dbReference>
<evidence type="ECO:0000256" key="7">
    <source>
        <dbReference type="ARBA" id="ARBA00023128"/>
    </source>
</evidence>
<dbReference type="InterPro" id="IPR018108">
    <property type="entry name" value="MCP_transmembrane"/>
</dbReference>
<feature type="transmembrane region" description="Helical" evidence="11">
    <location>
        <begin position="56"/>
        <end position="73"/>
    </location>
</feature>
<keyword evidence="8 9" id="KW-0472">Membrane</keyword>
<evidence type="ECO:0000256" key="10">
    <source>
        <dbReference type="RuleBase" id="RU000488"/>
    </source>
</evidence>
<feature type="transmembrane region" description="Helical" evidence="11">
    <location>
        <begin position="85"/>
        <end position="102"/>
    </location>
</feature>
<evidence type="ECO:0000313" key="12">
    <source>
        <dbReference type="EMBL" id="KAK0499006.1"/>
    </source>
</evidence>
<comment type="subcellular location">
    <subcellularLocation>
        <location evidence="1">Mitochondrion membrane</location>
        <topology evidence="1">Multi-pass membrane protein</topology>
    </subcellularLocation>
</comment>
<dbReference type="Gene3D" id="1.50.40.10">
    <property type="entry name" value="Mitochondrial carrier domain"/>
    <property type="match status" value="1"/>
</dbReference>
<reference evidence="12" key="1">
    <citation type="submission" date="2023-06" db="EMBL/GenBank/DDBJ databases">
        <authorList>
            <consortium name="Lawrence Berkeley National Laboratory"/>
            <person name="Ahrendt S."/>
            <person name="Sahu N."/>
            <person name="Indic B."/>
            <person name="Wong-Bajracharya J."/>
            <person name="Merenyi Z."/>
            <person name="Ke H.-M."/>
            <person name="Monk M."/>
            <person name="Kocsube S."/>
            <person name="Drula E."/>
            <person name="Lipzen A."/>
            <person name="Balint B."/>
            <person name="Henrissat B."/>
            <person name="Andreopoulos B."/>
            <person name="Martin F.M."/>
            <person name="Harder C.B."/>
            <person name="Rigling D."/>
            <person name="Ford K.L."/>
            <person name="Foster G.D."/>
            <person name="Pangilinan J."/>
            <person name="Papanicolaou A."/>
            <person name="Barry K."/>
            <person name="LaButti K."/>
            <person name="Viragh M."/>
            <person name="Koriabine M."/>
            <person name="Yan M."/>
            <person name="Riley R."/>
            <person name="Champramary S."/>
            <person name="Plett K.L."/>
            <person name="Tsai I.J."/>
            <person name="Slot J."/>
            <person name="Sipos G."/>
            <person name="Plett J."/>
            <person name="Nagy L.G."/>
            <person name="Grigoriev I.V."/>
        </authorList>
    </citation>
    <scope>NUCLEOTIDE SEQUENCE</scope>
    <source>
        <strain evidence="12">HWK02</strain>
    </source>
</reference>
<dbReference type="PANTHER" id="PTHR45624:SF10">
    <property type="entry name" value="SLC (SOLUTE CARRIER) HOMOLOG"/>
    <property type="match status" value="1"/>
</dbReference>
<keyword evidence="4 9" id="KW-0812">Transmembrane</keyword>
<proteinExistence type="inferred from homology"/>
<evidence type="ECO:0000256" key="6">
    <source>
        <dbReference type="ARBA" id="ARBA00022989"/>
    </source>
</evidence>
<evidence type="ECO:0000256" key="8">
    <source>
        <dbReference type="ARBA" id="ARBA00023136"/>
    </source>
</evidence>
<name>A0AA39QAL6_9AGAR</name>
<keyword evidence="6 11" id="KW-1133">Transmembrane helix</keyword>
<keyword evidence="3 10" id="KW-0813">Transport</keyword>
<dbReference type="PANTHER" id="PTHR45624">
    <property type="entry name" value="MITOCHONDRIAL BASIC AMINO ACIDS TRANSPORTER-RELATED"/>
    <property type="match status" value="1"/>
</dbReference>
<evidence type="ECO:0000256" key="5">
    <source>
        <dbReference type="ARBA" id="ARBA00022737"/>
    </source>
</evidence>
<dbReference type="AlphaFoldDB" id="A0AA39QAL6"/>
<dbReference type="InterPro" id="IPR050567">
    <property type="entry name" value="Mitochondrial_Carrier"/>
</dbReference>
<dbReference type="GO" id="GO:0031966">
    <property type="term" value="C:mitochondrial membrane"/>
    <property type="evidence" value="ECO:0007669"/>
    <property type="project" value="UniProtKB-SubCell"/>
</dbReference>
<organism evidence="12 13">
    <name type="scientific">Armillaria luteobubalina</name>
    <dbReference type="NCBI Taxonomy" id="153913"/>
    <lineage>
        <taxon>Eukaryota</taxon>
        <taxon>Fungi</taxon>
        <taxon>Dikarya</taxon>
        <taxon>Basidiomycota</taxon>
        <taxon>Agaricomycotina</taxon>
        <taxon>Agaricomycetes</taxon>
        <taxon>Agaricomycetidae</taxon>
        <taxon>Agaricales</taxon>
        <taxon>Marasmiineae</taxon>
        <taxon>Physalacriaceae</taxon>
        <taxon>Armillaria</taxon>
    </lineage>
</organism>
<evidence type="ECO:0000256" key="2">
    <source>
        <dbReference type="ARBA" id="ARBA00006375"/>
    </source>
</evidence>
<evidence type="ECO:0000256" key="1">
    <source>
        <dbReference type="ARBA" id="ARBA00004225"/>
    </source>
</evidence>
<evidence type="ECO:0000256" key="9">
    <source>
        <dbReference type="PROSITE-ProRule" id="PRU00282"/>
    </source>
</evidence>